<evidence type="ECO:0000256" key="1">
    <source>
        <dbReference type="SAM" id="MobiDB-lite"/>
    </source>
</evidence>
<comment type="caution">
    <text evidence="2">The sequence shown here is derived from an EMBL/GenBank/DDBJ whole genome shotgun (WGS) entry which is preliminary data.</text>
</comment>
<organism evidence="2 3">
    <name type="scientific">Caldibacillus debilis</name>
    <dbReference type="NCBI Taxonomy" id="301148"/>
    <lineage>
        <taxon>Bacteria</taxon>
        <taxon>Bacillati</taxon>
        <taxon>Bacillota</taxon>
        <taxon>Bacilli</taxon>
        <taxon>Bacillales</taxon>
        <taxon>Bacillaceae</taxon>
        <taxon>Caldibacillus</taxon>
    </lineage>
</organism>
<dbReference type="Proteomes" id="UP000257014">
    <property type="component" value="Unassembled WGS sequence"/>
</dbReference>
<dbReference type="AlphaFoldDB" id="A0A3E0K595"/>
<feature type="region of interest" description="Disordered" evidence="1">
    <location>
        <begin position="1"/>
        <end position="20"/>
    </location>
</feature>
<name>A0A3E0K595_9BACI</name>
<evidence type="ECO:0000313" key="2">
    <source>
        <dbReference type="EMBL" id="REJ28990.1"/>
    </source>
</evidence>
<sequence>MNGRKLNAAPSRLRPEEAREIAEKSGRIYPRLESAKRDAEIPQRFGRNRRFPFRSNSRPGTGRSRERFAGFFVFSLPKNGLFFHPGPEVLLK</sequence>
<evidence type="ECO:0000313" key="3">
    <source>
        <dbReference type="Proteomes" id="UP000257014"/>
    </source>
</evidence>
<accession>A0A3E0K595</accession>
<gene>
    <name evidence="2" type="ORF">C6P37_07015</name>
</gene>
<reference evidence="2 3" key="1">
    <citation type="submission" date="2018-03" db="EMBL/GenBank/DDBJ databases">
        <authorList>
            <person name="Keele B.F."/>
        </authorList>
    </citation>
    <scope>NUCLEOTIDE SEQUENCE [LARGE SCALE GENOMIC DNA]</scope>
    <source>
        <strain evidence="2">ZCTH4_d</strain>
    </source>
</reference>
<protein>
    <submittedName>
        <fullName evidence="2">Uncharacterized protein</fullName>
    </submittedName>
</protein>
<proteinExistence type="predicted"/>
<dbReference type="EMBL" id="QEWE01000015">
    <property type="protein sequence ID" value="REJ28990.1"/>
    <property type="molecule type" value="Genomic_DNA"/>
</dbReference>